<feature type="compositionally biased region" description="Low complexity" evidence="1">
    <location>
        <begin position="1"/>
        <end position="14"/>
    </location>
</feature>
<dbReference type="EMBL" id="KN847317">
    <property type="protein sequence ID" value="KIW61089.1"/>
    <property type="molecule type" value="Genomic_DNA"/>
</dbReference>
<feature type="region of interest" description="Disordered" evidence="1">
    <location>
        <begin position="73"/>
        <end position="111"/>
    </location>
</feature>
<dbReference type="RefSeq" id="XP_013321673.1">
    <property type="nucleotide sequence ID" value="XM_013466219.1"/>
</dbReference>
<evidence type="ECO:0000313" key="3">
    <source>
        <dbReference type="Proteomes" id="UP000054342"/>
    </source>
</evidence>
<feature type="region of interest" description="Disordered" evidence="1">
    <location>
        <begin position="1"/>
        <end position="38"/>
    </location>
</feature>
<feature type="compositionally biased region" description="Polar residues" evidence="1">
    <location>
        <begin position="26"/>
        <end position="37"/>
    </location>
</feature>
<keyword evidence="3" id="KW-1185">Reference proteome</keyword>
<feature type="compositionally biased region" description="Basic and acidic residues" evidence="1">
    <location>
        <begin position="94"/>
        <end position="104"/>
    </location>
</feature>
<dbReference type="HOGENOM" id="CLU_2263425_0_0_1"/>
<evidence type="ECO:0000313" key="2">
    <source>
        <dbReference type="EMBL" id="KIW61089.1"/>
    </source>
</evidence>
<accession>A0A0D2FLS9</accession>
<evidence type="ECO:0000256" key="1">
    <source>
        <dbReference type="SAM" id="MobiDB-lite"/>
    </source>
</evidence>
<protein>
    <submittedName>
        <fullName evidence="2">Uncharacterized protein</fullName>
    </submittedName>
</protein>
<name>A0A0D2FLS9_9EURO</name>
<proteinExistence type="predicted"/>
<dbReference type="Proteomes" id="UP000054342">
    <property type="component" value="Unassembled WGS sequence"/>
</dbReference>
<dbReference type="GeneID" id="25323159"/>
<dbReference type="OrthoDB" id="3547690at2759"/>
<organism evidence="2 3">
    <name type="scientific">Exophiala xenobiotica</name>
    <dbReference type="NCBI Taxonomy" id="348802"/>
    <lineage>
        <taxon>Eukaryota</taxon>
        <taxon>Fungi</taxon>
        <taxon>Dikarya</taxon>
        <taxon>Ascomycota</taxon>
        <taxon>Pezizomycotina</taxon>
        <taxon>Eurotiomycetes</taxon>
        <taxon>Chaetothyriomycetidae</taxon>
        <taxon>Chaetothyriales</taxon>
        <taxon>Herpotrichiellaceae</taxon>
        <taxon>Exophiala</taxon>
    </lineage>
</organism>
<reference evidence="2 3" key="1">
    <citation type="submission" date="2015-01" db="EMBL/GenBank/DDBJ databases">
        <title>The Genome Sequence of Exophiala xenobiotica CBS118157.</title>
        <authorList>
            <consortium name="The Broad Institute Genomics Platform"/>
            <person name="Cuomo C."/>
            <person name="de Hoog S."/>
            <person name="Gorbushina A."/>
            <person name="Stielow B."/>
            <person name="Teixiera M."/>
            <person name="Abouelleil A."/>
            <person name="Chapman S.B."/>
            <person name="Priest M."/>
            <person name="Young S.K."/>
            <person name="Wortman J."/>
            <person name="Nusbaum C."/>
            <person name="Birren B."/>
        </authorList>
    </citation>
    <scope>NUCLEOTIDE SEQUENCE [LARGE SCALE GENOMIC DNA]</scope>
    <source>
        <strain evidence="2 3">CBS 118157</strain>
    </source>
</reference>
<sequence length="111" mass="12167">MTTSKAKTSTATNNQLPGQKQEGPESLNNPSKTSTSPIFCAYHDPILNLRPTVGQPRRSGTMDRFLQEAPADQSAIFNRPDNGMYTQGGVKDGGTSEDKEDRMSKHLNLAW</sequence>
<gene>
    <name evidence="2" type="ORF">PV05_01251</name>
</gene>
<dbReference type="AlphaFoldDB" id="A0A0D2FLS9"/>